<evidence type="ECO:0000313" key="2">
    <source>
        <dbReference type="Proteomes" id="UP000466694"/>
    </source>
</evidence>
<name>A0A844A434_RHIFR</name>
<gene>
    <name evidence="1" type="ORF">GHK48_00485</name>
</gene>
<protein>
    <submittedName>
        <fullName evidence="1">Uncharacterized protein</fullName>
    </submittedName>
</protein>
<accession>A0A844A434</accession>
<dbReference type="AlphaFoldDB" id="A0A844A434"/>
<feature type="non-terminal residue" evidence="1">
    <location>
        <position position="96"/>
    </location>
</feature>
<organism evidence="1 2">
    <name type="scientific">Rhizobium fredii</name>
    <name type="common">Sinorhizobium fredii</name>
    <dbReference type="NCBI Taxonomy" id="380"/>
    <lineage>
        <taxon>Bacteria</taxon>
        <taxon>Pseudomonadati</taxon>
        <taxon>Pseudomonadota</taxon>
        <taxon>Alphaproteobacteria</taxon>
        <taxon>Hyphomicrobiales</taxon>
        <taxon>Rhizobiaceae</taxon>
        <taxon>Sinorhizobium/Ensifer group</taxon>
        <taxon>Sinorhizobium</taxon>
    </lineage>
</organism>
<dbReference type="EMBL" id="WISZ01000017">
    <property type="protein sequence ID" value="MQX06852.1"/>
    <property type="molecule type" value="Genomic_DNA"/>
</dbReference>
<sequence length="96" mass="10427">MAYDWAGLLGEIDTYSARRVSSLVDDDEERRRRGRALALVAVGEPAQRRYLPTGIVGKTGQNTASSRQPTITSILRPPQTSQQEIITLTGALGSGR</sequence>
<dbReference type="RefSeq" id="WP_153451212.1">
    <property type="nucleotide sequence ID" value="NZ_WISZ01000017.1"/>
</dbReference>
<proteinExistence type="predicted"/>
<evidence type="ECO:0000313" key="1">
    <source>
        <dbReference type="EMBL" id="MQX06852.1"/>
    </source>
</evidence>
<comment type="caution">
    <text evidence="1">The sequence shown here is derived from an EMBL/GenBank/DDBJ whole genome shotgun (WGS) entry which is preliminary data.</text>
</comment>
<reference evidence="1 2" key="1">
    <citation type="journal article" date="2013" name="Genome Biol.">
        <title>Comparative genomics of the core and accessory genomes of 48 Sinorhizobium strains comprising five genospecies.</title>
        <authorList>
            <person name="Sugawara M."/>
            <person name="Epstein B."/>
            <person name="Badgley B.D."/>
            <person name="Unno T."/>
            <person name="Xu L."/>
            <person name="Reese J."/>
            <person name="Gyaneshwar P."/>
            <person name="Denny R."/>
            <person name="Mudge J."/>
            <person name="Bharti A.K."/>
            <person name="Farmer A.D."/>
            <person name="May G.D."/>
            <person name="Woodward J.E."/>
            <person name="Medigue C."/>
            <person name="Vallenet D."/>
            <person name="Lajus A."/>
            <person name="Rouy Z."/>
            <person name="Martinez-Vaz B."/>
            <person name="Tiffin P."/>
            <person name="Young N.D."/>
            <person name="Sadowsky M.J."/>
        </authorList>
    </citation>
    <scope>NUCLEOTIDE SEQUENCE [LARGE SCALE GENOMIC DNA]</scope>
    <source>
        <strain evidence="1 2">USDA205</strain>
    </source>
</reference>
<dbReference type="Proteomes" id="UP000466694">
    <property type="component" value="Unassembled WGS sequence"/>
</dbReference>